<sequence length="74" mass="8810">MDYIDEVMDRVKDAIATFKHKNSKYKDYLKIKDKRWIVSCITPYMQLLKDSALNSYTTKAMFSTHPEIRRAYAL</sequence>
<evidence type="ECO:0000313" key="2">
    <source>
        <dbReference type="Proteomes" id="UP000017836"/>
    </source>
</evidence>
<dbReference type="HOGENOM" id="CLU_2691080_0_0_1"/>
<proteinExistence type="predicted"/>
<organism evidence="1 2">
    <name type="scientific">Amborella trichopoda</name>
    <dbReference type="NCBI Taxonomy" id="13333"/>
    <lineage>
        <taxon>Eukaryota</taxon>
        <taxon>Viridiplantae</taxon>
        <taxon>Streptophyta</taxon>
        <taxon>Embryophyta</taxon>
        <taxon>Tracheophyta</taxon>
        <taxon>Spermatophyta</taxon>
        <taxon>Magnoliopsida</taxon>
        <taxon>Amborellales</taxon>
        <taxon>Amborellaceae</taxon>
        <taxon>Amborella</taxon>
    </lineage>
</organism>
<dbReference type="AlphaFoldDB" id="U5DCP0"/>
<gene>
    <name evidence="1" type="ORF">AMTR_s00054p00159050</name>
</gene>
<reference evidence="2" key="1">
    <citation type="journal article" date="2013" name="Science">
        <title>The Amborella genome and the evolution of flowering plants.</title>
        <authorList>
            <consortium name="Amborella Genome Project"/>
        </authorList>
    </citation>
    <scope>NUCLEOTIDE SEQUENCE [LARGE SCALE GENOMIC DNA]</scope>
</reference>
<name>U5DCP0_AMBTC</name>
<accession>U5DCP0</accession>
<evidence type="ECO:0000313" key="1">
    <source>
        <dbReference type="EMBL" id="ERN18168.1"/>
    </source>
</evidence>
<protein>
    <submittedName>
        <fullName evidence="1">Uncharacterized protein</fullName>
    </submittedName>
</protein>
<keyword evidence="2" id="KW-1185">Reference proteome</keyword>
<dbReference type="Proteomes" id="UP000017836">
    <property type="component" value="Unassembled WGS sequence"/>
</dbReference>
<dbReference type="EMBL" id="KI392271">
    <property type="protein sequence ID" value="ERN18168.1"/>
    <property type="molecule type" value="Genomic_DNA"/>
</dbReference>
<dbReference type="Gramene" id="ERN18168">
    <property type="protein sequence ID" value="ERN18168"/>
    <property type="gene ID" value="AMTR_s00054p00159050"/>
</dbReference>